<keyword evidence="5 6" id="KW-0472">Membrane</keyword>
<evidence type="ECO:0000259" key="7">
    <source>
        <dbReference type="SMART" id="SM00563"/>
    </source>
</evidence>
<keyword evidence="2" id="KW-1003">Cell membrane</keyword>
<dbReference type="OrthoDB" id="9803035at2"/>
<keyword evidence="3 6" id="KW-0812">Transmembrane</keyword>
<feature type="transmembrane region" description="Helical" evidence="6">
    <location>
        <begin position="684"/>
        <end position="703"/>
    </location>
</feature>
<dbReference type="SMART" id="SM00563">
    <property type="entry name" value="PlsC"/>
    <property type="match status" value="1"/>
</dbReference>
<dbReference type="InterPro" id="IPR050545">
    <property type="entry name" value="Mycobact_MmpL"/>
</dbReference>
<feature type="transmembrane region" description="Helical" evidence="6">
    <location>
        <begin position="820"/>
        <end position="845"/>
    </location>
</feature>
<feature type="domain" description="Phospholipid/glycerol acyltransferase" evidence="7">
    <location>
        <begin position="893"/>
        <end position="1005"/>
    </location>
</feature>
<feature type="transmembrane region" description="Helical" evidence="6">
    <location>
        <begin position="295"/>
        <end position="315"/>
    </location>
</feature>
<dbReference type="Gene3D" id="1.20.1640.10">
    <property type="entry name" value="Multidrug efflux transporter AcrB transmembrane domain"/>
    <property type="match status" value="2"/>
</dbReference>
<dbReference type="RefSeq" id="WP_111000051.1">
    <property type="nucleotide sequence ID" value="NZ_QKTW01000022.1"/>
</dbReference>
<dbReference type="SUPFAM" id="SSF53335">
    <property type="entry name" value="S-adenosyl-L-methionine-dependent methyltransferases"/>
    <property type="match status" value="1"/>
</dbReference>
<keyword evidence="8" id="KW-0808">Transferase</keyword>
<dbReference type="GO" id="GO:0016746">
    <property type="term" value="F:acyltransferase activity"/>
    <property type="evidence" value="ECO:0007669"/>
    <property type="project" value="UniProtKB-KW"/>
</dbReference>
<dbReference type="GO" id="GO:0005886">
    <property type="term" value="C:plasma membrane"/>
    <property type="evidence" value="ECO:0007669"/>
    <property type="project" value="UniProtKB-SubCell"/>
</dbReference>
<evidence type="ECO:0000256" key="1">
    <source>
        <dbReference type="ARBA" id="ARBA00004651"/>
    </source>
</evidence>
<reference evidence="8 9" key="1">
    <citation type="submission" date="2018-06" db="EMBL/GenBank/DDBJ databases">
        <title>Mucibacter soli gen. nov., sp. nov., a new member of the family Chitinophagaceae producing mucin.</title>
        <authorList>
            <person name="Kim M.-K."/>
            <person name="Park S."/>
            <person name="Kim T.-S."/>
            <person name="Joung Y."/>
            <person name="Han J.-H."/>
            <person name="Kim S.B."/>
        </authorList>
    </citation>
    <scope>NUCLEOTIDE SEQUENCE [LARGE SCALE GENOMIC DNA]</scope>
    <source>
        <strain evidence="8 9">R1-15</strain>
    </source>
</reference>
<feature type="transmembrane region" description="Helical" evidence="6">
    <location>
        <begin position="661"/>
        <end position="678"/>
    </location>
</feature>
<dbReference type="Gene3D" id="3.40.50.150">
    <property type="entry name" value="Vaccinia Virus protein VP39"/>
    <property type="match status" value="1"/>
</dbReference>
<dbReference type="CDD" id="cd02440">
    <property type="entry name" value="AdoMet_MTases"/>
    <property type="match status" value="1"/>
</dbReference>
<comment type="subcellular location">
    <subcellularLocation>
        <location evidence="1">Cell membrane</location>
        <topology evidence="1">Multi-pass membrane protein</topology>
    </subcellularLocation>
</comment>
<dbReference type="AlphaFoldDB" id="A0A2W2B6Q2"/>
<feature type="transmembrane region" description="Helical" evidence="6">
    <location>
        <begin position="15"/>
        <end position="33"/>
    </location>
</feature>
<sequence length="1276" mass="145326">MQAFFVSVYDFFRRYKALCWILFFSSLALWGFLTSRIKFQEDITSMLPDSKAIKAMNDVISHTQAGEQVIFMMSFKDSSVINPDSLISAANVFQDQMLQTCKPWIDTISLQMGSGYEEAMVDIFQNNTPLFLTENDYRQLDTLLQPEHIRATLEMNRKILLSPASVVYKQMVAQDPVGVSRLVWAKLATLKFDPGYETYDGYLFSGNQRNLTFFLKPKYKAAETGKNSKFFTELNTLIDSWQAKHEGISLTYFGGPAVAAGNAMQMRTDTIVTLSVTIILLLALTYYFFRRKRTPLLLLVPVVYGAAMGLGVVYLVQGSISVIALGAGAIILGIAIDYSIHFLSHARHADDLRSTIHELAFPLTIGSFTTIAAFLSLRFVATPILKDLGLFAAASLTGAALCTLVFLPHFPLGIKHNDDRPTIFDKMGRWHPEKNKWLVLLIVLLTPVMLYFSFGVQFDSDLMHLNYLSPRMEKAQDEVSKANAYALSSVFLVANENNEEKALQQLETLTPTLDSLKAKGWVRSANNPTALIPSLQEQERRIARWQNFWTDARIQSVMQSVNSAAKEFGYTAGAFDHYSETLKQSFHPLDSSSVTLLKSFYPGGFSAGKNSHYAIAAIKVPAEHRKEVFNALSHQHAVKVTDKQEGAVQLVKVLNNDFNNIAIYSTFIVFFALLIGYGRIELALISFLPMAISWIWILGLMSLLGLKFNIVNIIISTLIFGLGDDYSIFTMDGLIEKYKHGTHKLESVRAAVYLSVLTVLIGLGVLLLAKHPALRSIAVISVTGMICVLFISQTLQPFLFNWFIQNRADKGFQPFTLRSFFISVFAFAYFFTGSLVLTILGFIFTKMWPFGKERGRYYFHVWLSRYTWSMMYIMGNVRKRVINRQLGDFSKPAVYIANHASFLDILCTTMLHPRLVLLTNKWVWRSPVFGAVVRMAEYYPVAEGVDDSLDQLQSLVDRGYSVLVFPEGTRSYDDKIKRFHKGAFYIAEKLKLDIVPLVLHGIHYTMQKGDWLLKDGTGSIYFNERITPDDARFGTTYSERAKQFGKWMRAQLTDIKTERETPRYFREQLIRSYTYKGPVLEWYCRVKTKLEGYYEQFHTLIPREGKFYDLGCGYGFMTYMLHWAAPKREFIGVDYDDEKIETAQHNFLRDENISFQQGDLTQFTPEACDGIIISDVLHYLVPEQQESLLERCLAALNNGGTLIIRDGVAELQDRHKRTKLTEVFSTRIFKFNKTQNDLHFISRAFLEGFAKKHGLEIQTLDFAKYTSNLIFVLRKK</sequence>
<keyword evidence="4 6" id="KW-1133">Transmembrane helix</keyword>
<feature type="transmembrane region" description="Helical" evidence="6">
    <location>
        <begin position="388"/>
        <end position="410"/>
    </location>
</feature>
<feature type="transmembrane region" description="Helical" evidence="6">
    <location>
        <begin position="710"/>
        <end position="730"/>
    </location>
</feature>
<evidence type="ECO:0000256" key="5">
    <source>
        <dbReference type="ARBA" id="ARBA00023136"/>
    </source>
</evidence>
<dbReference type="InterPro" id="IPR004869">
    <property type="entry name" value="MMPL_dom"/>
</dbReference>
<dbReference type="SUPFAM" id="SSF69593">
    <property type="entry name" value="Glycerol-3-phosphate (1)-acyltransferase"/>
    <property type="match status" value="1"/>
</dbReference>
<dbReference type="PANTHER" id="PTHR33406:SF13">
    <property type="entry name" value="MEMBRANE PROTEIN YDFJ"/>
    <property type="match status" value="1"/>
</dbReference>
<dbReference type="InterPro" id="IPR041698">
    <property type="entry name" value="Methyltransf_25"/>
</dbReference>
<accession>A0A2W2B6Q2</accession>
<organism evidence="8 9">
    <name type="scientific">Taibaiella soli</name>
    <dbReference type="NCBI Taxonomy" id="1649169"/>
    <lineage>
        <taxon>Bacteria</taxon>
        <taxon>Pseudomonadati</taxon>
        <taxon>Bacteroidota</taxon>
        <taxon>Chitinophagia</taxon>
        <taxon>Chitinophagales</taxon>
        <taxon>Chitinophagaceae</taxon>
        <taxon>Taibaiella</taxon>
    </lineage>
</organism>
<evidence type="ECO:0000313" key="9">
    <source>
        <dbReference type="Proteomes" id="UP000248745"/>
    </source>
</evidence>
<keyword evidence="9" id="KW-1185">Reference proteome</keyword>
<keyword evidence="8" id="KW-0012">Acyltransferase</keyword>
<feature type="transmembrane region" description="Helical" evidence="6">
    <location>
        <begin position="776"/>
        <end position="800"/>
    </location>
</feature>
<comment type="caution">
    <text evidence="8">The sequence shown here is derived from an EMBL/GenBank/DDBJ whole genome shotgun (WGS) entry which is preliminary data.</text>
</comment>
<dbReference type="InterPro" id="IPR002123">
    <property type="entry name" value="Plipid/glycerol_acylTrfase"/>
</dbReference>
<name>A0A2W2B6Q2_9BACT</name>
<feature type="transmembrane region" description="Helical" evidence="6">
    <location>
        <begin position="360"/>
        <end position="381"/>
    </location>
</feature>
<feature type="transmembrane region" description="Helical" evidence="6">
    <location>
        <begin position="322"/>
        <end position="340"/>
    </location>
</feature>
<feature type="transmembrane region" description="Helical" evidence="6">
    <location>
        <begin position="437"/>
        <end position="456"/>
    </location>
</feature>
<dbReference type="Proteomes" id="UP000248745">
    <property type="component" value="Unassembled WGS sequence"/>
</dbReference>
<evidence type="ECO:0000256" key="3">
    <source>
        <dbReference type="ARBA" id="ARBA00022692"/>
    </source>
</evidence>
<proteinExistence type="predicted"/>
<evidence type="ECO:0000313" key="8">
    <source>
        <dbReference type="EMBL" id="PZF71677.1"/>
    </source>
</evidence>
<dbReference type="CDD" id="cd07989">
    <property type="entry name" value="LPLAT_AGPAT-like"/>
    <property type="match status" value="1"/>
</dbReference>
<feature type="transmembrane region" description="Helical" evidence="6">
    <location>
        <begin position="271"/>
        <end position="289"/>
    </location>
</feature>
<dbReference type="Pfam" id="PF13649">
    <property type="entry name" value="Methyltransf_25"/>
    <property type="match status" value="1"/>
</dbReference>
<evidence type="ECO:0000256" key="4">
    <source>
        <dbReference type="ARBA" id="ARBA00022989"/>
    </source>
</evidence>
<dbReference type="EMBL" id="QKTW01000022">
    <property type="protein sequence ID" value="PZF71677.1"/>
    <property type="molecule type" value="Genomic_DNA"/>
</dbReference>
<evidence type="ECO:0000256" key="6">
    <source>
        <dbReference type="SAM" id="Phobius"/>
    </source>
</evidence>
<dbReference type="PANTHER" id="PTHR33406">
    <property type="entry name" value="MEMBRANE PROTEIN MJ1562-RELATED"/>
    <property type="match status" value="1"/>
</dbReference>
<feature type="transmembrane region" description="Helical" evidence="6">
    <location>
        <begin position="857"/>
        <end position="875"/>
    </location>
</feature>
<dbReference type="Pfam" id="PF03176">
    <property type="entry name" value="MMPL"/>
    <property type="match status" value="2"/>
</dbReference>
<dbReference type="InterPro" id="IPR029063">
    <property type="entry name" value="SAM-dependent_MTases_sf"/>
</dbReference>
<dbReference type="SUPFAM" id="SSF82866">
    <property type="entry name" value="Multidrug efflux transporter AcrB transmembrane domain"/>
    <property type="match status" value="2"/>
</dbReference>
<protein>
    <submittedName>
        <fullName evidence="8">Glycerol acyltransferase</fullName>
    </submittedName>
</protein>
<dbReference type="Pfam" id="PF01553">
    <property type="entry name" value="Acyltransferase"/>
    <property type="match status" value="1"/>
</dbReference>
<gene>
    <name evidence="8" type="ORF">DN068_16545</name>
</gene>
<evidence type="ECO:0000256" key="2">
    <source>
        <dbReference type="ARBA" id="ARBA00022475"/>
    </source>
</evidence>
<feature type="transmembrane region" description="Helical" evidence="6">
    <location>
        <begin position="750"/>
        <end position="769"/>
    </location>
</feature>